<dbReference type="InterPro" id="IPR014729">
    <property type="entry name" value="Rossmann-like_a/b/a_fold"/>
</dbReference>
<dbReference type="InterPro" id="IPR036134">
    <property type="entry name" value="Crypto/Photolyase_FAD-like_sf"/>
</dbReference>
<evidence type="ECO:0000256" key="5">
    <source>
        <dbReference type="ARBA" id="ARBA00022991"/>
    </source>
</evidence>
<reference evidence="8 9" key="1">
    <citation type="submission" date="2022-06" db="EMBL/GenBank/DDBJ databases">
        <title>Acetobacer genomes from food samples.</title>
        <authorList>
            <person name="Sombolestani A."/>
        </authorList>
    </citation>
    <scope>NUCLEOTIDE SEQUENCE [LARGE SCALE GENOMIC DNA]</scope>
    <source>
        <strain evidence="8 9">R-83285</strain>
    </source>
</reference>
<name>A0ABT1F2Z4_9PROT</name>
<evidence type="ECO:0000256" key="3">
    <source>
        <dbReference type="ARBA" id="ARBA00022630"/>
    </source>
</evidence>
<gene>
    <name evidence="8" type="ORF">NKW50_13390</name>
</gene>
<evidence type="ECO:0000313" key="9">
    <source>
        <dbReference type="Proteomes" id="UP001523528"/>
    </source>
</evidence>
<evidence type="ECO:0000256" key="4">
    <source>
        <dbReference type="ARBA" id="ARBA00022827"/>
    </source>
</evidence>
<dbReference type="InterPro" id="IPR018394">
    <property type="entry name" value="DNA_photolyase_1_CS_C"/>
</dbReference>
<dbReference type="InterPro" id="IPR002081">
    <property type="entry name" value="Cryptochrome/DNA_photolyase_1"/>
</dbReference>
<evidence type="ECO:0000313" key="8">
    <source>
        <dbReference type="EMBL" id="MCP1259583.1"/>
    </source>
</evidence>
<dbReference type="SUPFAM" id="SSF48173">
    <property type="entry name" value="Cryptochrome/photolyase FAD-binding domain"/>
    <property type="match status" value="1"/>
</dbReference>
<organism evidence="8 9">
    <name type="scientific">Acetobacter lambici</name>
    <dbReference type="NCBI Taxonomy" id="1332824"/>
    <lineage>
        <taxon>Bacteria</taxon>
        <taxon>Pseudomonadati</taxon>
        <taxon>Pseudomonadota</taxon>
        <taxon>Alphaproteobacteria</taxon>
        <taxon>Acetobacterales</taxon>
        <taxon>Acetobacteraceae</taxon>
        <taxon>Acetobacter</taxon>
    </lineage>
</organism>
<dbReference type="PROSITE" id="PS51645">
    <property type="entry name" value="PHR_CRY_ALPHA_BETA"/>
    <property type="match status" value="1"/>
</dbReference>
<comment type="caution">
    <text evidence="8">The sequence shown here is derived from an EMBL/GenBank/DDBJ whole genome shotgun (WGS) entry which is preliminary data.</text>
</comment>
<dbReference type="InterPro" id="IPR005101">
    <property type="entry name" value="Cryptochr/Photolyase_FAD-bd"/>
</dbReference>
<evidence type="ECO:0000259" key="7">
    <source>
        <dbReference type="PROSITE" id="PS51645"/>
    </source>
</evidence>
<dbReference type="Pfam" id="PF03441">
    <property type="entry name" value="FAD_binding_7"/>
    <property type="match status" value="1"/>
</dbReference>
<dbReference type="SUPFAM" id="SSF52425">
    <property type="entry name" value="Cryptochrome/photolyase, N-terminal domain"/>
    <property type="match status" value="1"/>
</dbReference>
<dbReference type="Gene3D" id="1.25.40.80">
    <property type="match status" value="1"/>
</dbReference>
<dbReference type="Gene3D" id="1.10.579.10">
    <property type="entry name" value="DNA Cyclobutane Dipyrimidine Photolyase, subunit A, domain 3"/>
    <property type="match status" value="1"/>
</dbReference>
<protein>
    <submittedName>
        <fullName evidence="8">DNA photolyase family protein</fullName>
    </submittedName>
</protein>
<keyword evidence="3 6" id="KW-0285">Flavoprotein</keyword>
<dbReference type="PROSITE" id="PS00691">
    <property type="entry name" value="DNA_PHOTOLYASES_1_2"/>
    <property type="match status" value="1"/>
</dbReference>
<keyword evidence="9" id="KW-1185">Reference proteome</keyword>
<comment type="cofactor">
    <cofactor evidence="2">
        <name>FAD</name>
        <dbReference type="ChEBI" id="CHEBI:57692"/>
    </cofactor>
</comment>
<evidence type="ECO:0000256" key="2">
    <source>
        <dbReference type="ARBA" id="ARBA00001974"/>
    </source>
</evidence>
<dbReference type="PANTHER" id="PTHR11455:SF9">
    <property type="entry name" value="CRYPTOCHROME CIRCADIAN CLOCK 5 ISOFORM X1"/>
    <property type="match status" value="1"/>
</dbReference>
<evidence type="ECO:0000256" key="1">
    <source>
        <dbReference type="ARBA" id="ARBA00001932"/>
    </source>
</evidence>
<dbReference type="InterPro" id="IPR006050">
    <property type="entry name" value="DNA_photolyase_N"/>
</dbReference>
<dbReference type="PROSITE" id="PS00394">
    <property type="entry name" value="DNA_PHOTOLYASES_1_1"/>
    <property type="match status" value="1"/>
</dbReference>
<comment type="cofactor">
    <cofactor evidence="1">
        <name>(6R)-5,10-methylene-5,6,7,8-tetrahydrofolate</name>
        <dbReference type="ChEBI" id="CHEBI:15636"/>
    </cofactor>
</comment>
<sequence length="471" mass="52479">MTSPPPVLVWFRDDLRLADNLALTNAVRSGQPLMCVYVRPAGPACTTALDWWRLQSVQALDQALCARGGRLHVFAAHAEQLVPELVRYSGCTQVFWNRRYDPAGKATDTQIKAQLKQMGVEVHSTPGNLLHEPWTVRSKTGQPFQVFGAFWRAACAAAHYPAPLAAPAGMVFAPCTAQPAAQVLPDVEVGELPCWAKAMQPYHAFTEQDAHAQLQDFIAHALQTYTQDRDFPDKDATSELSPFLRTGQITPGQIWHAVAAAGVQGGGVKFLSEIGWREFAWSLLWEHPDLNTRNLKPEFDTMPWRVDPKGLARWQQGRTGYPLVDAGMRQLWQTGLMHNRVRMVVASFLVKHLLIDWREGERWFAHTLVDYDPASNPMNWQWNAGTGVESAPFFRIMNPILQSQKFDPDGAYIRTWVPELAGLSGPDIHTPWQASLLQPTGYPSPIVEHTVARARALAAWKAQKNGGETGA</sequence>
<dbReference type="EMBL" id="JAMYZZ010000039">
    <property type="protein sequence ID" value="MCP1259583.1"/>
    <property type="molecule type" value="Genomic_DNA"/>
</dbReference>
<dbReference type="InterPro" id="IPR036155">
    <property type="entry name" value="Crypto/Photolyase_N_sf"/>
</dbReference>
<dbReference type="PANTHER" id="PTHR11455">
    <property type="entry name" value="CRYPTOCHROME"/>
    <property type="match status" value="1"/>
</dbReference>
<accession>A0ABT1F2Z4</accession>
<comment type="similarity">
    <text evidence="6">Belongs to the DNA photolyase family.</text>
</comment>
<dbReference type="RefSeq" id="WP_165992032.1">
    <property type="nucleotide sequence ID" value="NZ_JAMYZY010000042.1"/>
</dbReference>
<keyword evidence="5 6" id="KW-0157">Chromophore</keyword>
<feature type="domain" description="Photolyase/cryptochrome alpha/beta" evidence="7">
    <location>
        <begin position="5"/>
        <end position="130"/>
    </location>
</feature>
<dbReference type="Pfam" id="PF00875">
    <property type="entry name" value="DNA_photolyase"/>
    <property type="match status" value="1"/>
</dbReference>
<dbReference type="Gene3D" id="3.40.50.620">
    <property type="entry name" value="HUPs"/>
    <property type="match status" value="1"/>
</dbReference>
<dbReference type="Proteomes" id="UP001523528">
    <property type="component" value="Unassembled WGS sequence"/>
</dbReference>
<keyword evidence="4 6" id="KW-0274">FAD</keyword>
<dbReference type="PRINTS" id="PR00147">
    <property type="entry name" value="DNAPHOTLYASE"/>
</dbReference>
<proteinExistence type="inferred from homology"/>
<evidence type="ECO:0000256" key="6">
    <source>
        <dbReference type="RuleBase" id="RU004182"/>
    </source>
</evidence>